<evidence type="ECO:0000256" key="1">
    <source>
        <dbReference type="SAM" id="Coils"/>
    </source>
</evidence>
<gene>
    <name evidence="2" type="ORF">MQE39_10685</name>
</gene>
<dbReference type="AlphaFoldDB" id="A0AB35UU04"/>
<sequence length="78" mass="8982">MSKNVGKTITISVLSILCIVLYLSTQAANRSYHELEENFNKVATIAKETQQKCLEYMNQLSAYEQMINNLNNELMTYE</sequence>
<keyword evidence="1" id="KW-0175">Coiled coil</keyword>
<protein>
    <submittedName>
        <fullName evidence="2">Uncharacterized protein</fullName>
    </submittedName>
</protein>
<reference evidence="2" key="1">
    <citation type="submission" date="2022-03" db="EMBL/GenBank/DDBJ databases">
        <title>First case of bacteraemia caused by Dielma fastidiosa in a patient hospitalised with diverticulitis.</title>
        <authorList>
            <person name="Forman-Ankjaer B."/>
            <person name="Hvid-Jensen F."/>
            <person name="Kobel C.M."/>
            <person name="Greve T."/>
        </authorList>
    </citation>
    <scope>NUCLEOTIDE SEQUENCE</scope>
    <source>
        <strain evidence="2">AUH_DF_2021</strain>
    </source>
</reference>
<organism evidence="2 3">
    <name type="scientific">Dielma fastidiosa</name>
    <dbReference type="NCBI Taxonomy" id="1034346"/>
    <lineage>
        <taxon>Bacteria</taxon>
        <taxon>Bacillati</taxon>
        <taxon>Bacillota</taxon>
        <taxon>Erysipelotrichia</taxon>
        <taxon>Erysipelotrichales</taxon>
        <taxon>Erysipelotrichaceae</taxon>
        <taxon>Dielma</taxon>
    </lineage>
</organism>
<evidence type="ECO:0000313" key="2">
    <source>
        <dbReference type="EMBL" id="MDY5168580.1"/>
    </source>
</evidence>
<comment type="caution">
    <text evidence="2">The sequence shown here is derived from an EMBL/GenBank/DDBJ whole genome shotgun (WGS) entry which is preliminary data.</text>
</comment>
<proteinExistence type="predicted"/>
<name>A0AB35UU04_9FIRM</name>
<accession>A0AB35UU04</accession>
<feature type="coiled-coil region" evidence="1">
    <location>
        <begin position="46"/>
        <end position="73"/>
    </location>
</feature>
<dbReference type="Proteomes" id="UP001276902">
    <property type="component" value="Unassembled WGS sequence"/>
</dbReference>
<dbReference type="EMBL" id="JALDAW010000016">
    <property type="protein sequence ID" value="MDY5168580.1"/>
    <property type="molecule type" value="Genomic_DNA"/>
</dbReference>
<dbReference type="RefSeq" id="WP_320883805.1">
    <property type="nucleotide sequence ID" value="NZ_BAABZA010000010.1"/>
</dbReference>
<evidence type="ECO:0000313" key="3">
    <source>
        <dbReference type="Proteomes" id="UP001276902"/>
    </source>
</evidence>